<organism evidence="2 3">
    <name type="scientific">Desulfomonile tiedjei</name>
    <dbReference type="NCBI Taxonomy" id="2358"/>
    <lineage>
        <taxon>Bacteria</taxon>
        <taxon>Pseudomonadati</taxon>
        <taxon>Thermodesulfobacteriota</taxon>
        <taxon>Desulfomonilia</taxon>
        <taxon>Desulfomonilales</taxon>
        <taxon>Desulfomonilaceae</taxon>
        <taxon>Desulfomonile</taxon>
    </lineage>
</organism>
<evidence type="ECO:0000256" key="1">
    <source>
        <dbReference type="SAM" id="SignalP"/>
    </source>
</evidence>
<accession>A0A9D6UYX7</accession>
<gene>
    <name evidence="2" type="ORF">HY912_01970</name>
</gene>
<evidence type="ECO:0000313" key="3">
    <source>
        <dbReference type="Proteomes" id="UP000807825"/>
    </source>
</evidence>
<evidence type="ECO:0008006" key="4">
    <source>
        <dbReference type="Google" id="ProtNLM"/>
    </source>
</evidence>
<proteinExistence type="predicted"/>
<dbReference type="EMBL" id="JACRDE010000054">
    <property type="protein sequence ID" value="MBI5248237.1"/>
    <property type="molecule type" value="Genomic_DNA"/>
</dbReference>
<comment type="caution">
    <text evidence="2">The sequence shown here is derived from an EMBL/GenBank/DDBJ whole genome shotgun (WGS) entry which is preliminary data.</text>
</comment>
<reference evidence="2" key="1">
    <citation type="submission" date="2020-07" db="EMBL/GenBank/DDBJ databases">
        <title>Huge and variable diversity of episymbiotic CPR bacteria and DPANN archaea in groundwater ecosystems.</title>
        <authorList>
            <person name="He C.Y."/>
            <person name="Keren R."/>
            <person name="Whittaker M."/>
            <person name="Farag I.F."/>
            <person name="Doudna J."/>
            <person name="Cate J.H.D."/>
            <person name="Banfield J.F."/>
        </authorList>
    </citation>
    <scope>NUCLEOTIDE SEQUENCE</scope>
    <source>
        <strain evidence="2">NC_groundwater_1664_Pr3_B-0.1um_52_9</strain>
    </source>
</reference>
<dbReference type="AlphaFoldDB" id="A0A9D6UYX7"/>
<feature type="signal peptide" evidence="1">
    <location>
        <begin position="1"/>
        <end position="24"/>
    </location>
</feature>
<name>A0A9D6UYX7_9BACT</name>
<protein>
    <recommendedName>
        <fullName evidence="4">DUF2147 domain-containing protein</fullName>
    </recommendedName>
</protein>
<keyword evidence="1" id="KW-0732">Signal</keyword>
<evidence type="ECO:0000313" key="2">
    <source>
        <dbReference type="EMBL" id="MBI5248237.1"/>
    </source>
</evidence>
<sequence>MKRIGILMATICVCLVQAAPVTHAAEYDSGLINHIIDDTVYVDGNNGMYVVELLGMCTWCEEGMEVLIKLPGFMKATIEPYRQPGDVSRFKPVRALIIRDARYEN</sequence>
<feature type="chain" id="PRO_5039060945" description="DUF2147 domain-containing protein" evidence="1">
    <location>
        <begin position="25"/>
        <end position="105"/>
    </location>
</feature>
<dbReference type="Proteomes" id="UP000807825">
    <property type="component" value="Unassembled WGS sequence"/>
</dbReference>